<dbReference type="InterPro" id="IPR010982">
    <property type="entry name" value="Lambda_DNA-bd_dom_sf"/>
</dbReference>
<dbReference type="PROSITE" id="PS50943">
    <property type="entry name" value="HTH_CROC1"/>
    <property type="match status" value="1"/>
</dbReference>
<sequence length="128" mass="14221">MSRPQQTTKRLIDPKRVAIGSRIRTKRELLGFTTEELGAMIGVTGNAVTQYETGRAAPKPQRFEAIALALGTSTTWLLTGHEPDELARAQTRLELETLAAIRELSYERQEMAINLIRALGQKISSKSE</sequence>
<dbReference type="Pfam" id="PF01381">
    <property type="entry name" value="HTH_3"/>
    <property type="match status" value="1"/>
</dbReference>
<dbReference type="InterPro" id="IPR001387">
    <property type="entry name" value="Cro/C1-type_HTH"/>
</dbReference>
<dbReference type="Proteomes" id="UP001516351">
    <property type="component" value="Unassembled WGS sequence"/>
</dbReference>
<dbReference type="EMBL" id="JABXXV010000002">
    <property type="protein sequence ID" value="NVN46316.1"/>
    <property type="molecule type" value="Genomic_DNA"/>
</dbReference>
<accession>A0ABX2P321</accession>
<organism evidence="2 3">
    <name type="scientific">Asaia spathodeae</name>
    <dbReference type="NCBI Taxonomy" id="657016"/>
    <lineage>
        <taxon>Bacteria</taxon>
        <taxon>Pseudomonadati</taxon>
        <taxon>Pseudomonadota</taxon>
        <taxon>Alphaproteobacteria</taxon>
        <taxon>Acetobacterales</taxon>
        <taxon>Acetobacteraceae</taxon>
        <taxon>Asaia</taxon>
    </lineage>
</organism>
<gene>
    <name evidence="2" type="ORF">HW542_05775</name>
</gene>
<dbReference type="RefSeq" id="WP_267311698.1">
    <property type="nucleotide sequence ID" value="NZ_JABXXV010000002.1"/>
</dbReference>
<reference evidence="2 3" key="1">
    <citation type="submission" date="2020-06" db="EMBL/GenBank/DDBJ databases">
        <title>Synonyms of Asaia species.</title>
        <authorList>
            <person name="Sombolestani A."/>
        </authorList>
    </citation>
    <scope>NUCLEOTIDE SEQUENCE [LARGE SCALE GENOMIC DNA]</scope>
    <source>
        <strain evidence="2 3">LMG 27047</strain>
    </source>
</reference>
<evidence type="ECO:0000259" key="1">
    <source>
        <dbReference type="PROSITE" id="PS50943"/>
    </source>
</evidence>
<comment type="caution">
    <text evidence="2">The sequence shown here is derived from an EMBL/GenBank/DDBJ whole genome shotgun (WGS) entry which is preliminary data.</text>
</comment>
<protein>
    <submittedName>
        <fullName evidence="2">Helix-turn-helix domain-containing protein</fullName>
    </submittedName>
</protein>
<evidence type="ECO:0000313" key="3">
    <source>
        <dbReference type="Proteomes" id="UP001516351"/>
    </source>
</evidence>
<dbReference type="Gene3D" id="1.10.260.40">
    <property type="entry name" value="lambda repressor-like DNA-binding domains"/>
    <property type="match status" value="1"/>
</dbReference>
<evidence type="ECO:0000313" key="2">
    <source>
        <dbReference type="EMBL" id="NVN46316.1"/>
    </source>
</evidence>
<dbReference type="SUPFAM" id="SSF47413">
    <property type="entry name" value="lambda repressor-like DNA-binding domains"/>
    <property type="match status" value="1"/>
</dbReference>
<dbReference type="SMART" id="SM00530">
    <property type="entry name" value="HTH_XRE"/>
    <property type="match status" value="1"/>
</dbReference>
<name>A0ABX2P321_9PROT</name>
<dbReference type="CDD" id="cd00093">
    <property type="entry name" value="HTH_XRE"/>
    <property type="match status" value="1"/>
</dbReference>
<keyword evidence="3" id="KW-1185">Reference proteome</keyword>
<feature type="domain" description="HTH cro/C1-type" evidence="1">
    <location>
        <begin position="23"/>
        <end position="77"/>
    </location>
</feature>
<proteinExistence type="predicted"/>